<dbReference type="Gene3D" id="3.30.110.170">
    <property type="entry name" value="Protein of unknown function (DUF541), domain 1"/>
    <property type="match status" value="1"/>
</dbReference>
<accession>A0ABP8GMR5</accession>
<reference evidence="3" key="1">
    <citation type="journal article" date="2019" name="Int. J. Syst. Evol. Microbiol.">
        <title>The Global Catalogue of Microorganisms (GCM) 10K type strain sequencing project: providing services to taxonomists for standard genome sequencing and annotation.</title>
        <authorList>
            <consortium name="The Broad Institute Genomics Platform"/>
            <consortium name="The Broad Institute Genome Sequencing Center for Infectious Disease"/>
            <person name="Wu L."/>
            <person name="Ma J."/>
        </authorList>
    </citation>
    <scope>NUCLEOTIDE SEQUENCE [LARGE SCALE GENOMIC DNA]</scope>
    <source>
        <strain evidence="3">JCM 17919</strain>
    </source>
</reference>
<dbReference type="RefSeq" id="WP_345254926.1">
    <property type="nucleotide sequence ID" value="NZ_BAABGY010000006.1"/>
</dbReference>
<organism evidence="2 3">
    <name type="scientific">Flaviaesturariibacter amylovorans</name>
    <dbReference type="NCBI Taxonomy" id="1084520"/>
    <lineage>
        <taxon>Bacteria</taxon>
        <taxon>Pseudomonadati</taxon>
        <taxon>Bacteroidota</taxon>
        <taxon>Chitinophagia</taxon>
        <taxon>Chitinophagales</taxon>
        <taxon>Chitinophagaceae</taxon>
        <taxon>Flaviaestuariibacter</taxon>
    </lineage>
</organism>
<dbReference type="Gene3D" id="3.30.70.2970">
    <property type="entry name" value="Protein of unknown function (DUF541), domain 2"/>
    <property type="match status" value="1"/>
</dbReference>
<gene>
    <name evidence="2" type="ORF">GCM10023184_16120</name>
</gene>
<keyword evidence="3" id="KW-1185">Reference proteome</keyword>
<proteinExistence type="predicted"/>
<comment type="caution">
    <text evidence="2">The sequence shown here is derived from an EMBL/GenBank/DDBJ whole genome shotgun (WGS) entry which is preliminary data.</text>
</comment>
<feature type="chain" id="PRO_5045943817" evidence="1">
    <location>
        <begin position="24"/>
        <end position="243"/>
    </location>
</feature>
<dbReference type="Proteomes" id="UP001501725">
    <property type="component" value="Unassembled WGS sequence"/>
</dbReference>
<feature type="signal peptide" evidence="1">
    <location>
        <begin position="1"/>
        <end position="23"/>
    </location>
</feature>
<evidence type="ECO:0000313" key="2">
    <source>
        <dbReference type="EMBL" id="GAA4327085.1"/>
    </source>
</evidence>
<dbReference type="Pfam" id="PF04402">
    <property type="entry name" value="SIMPL"/>
    <property type="match status" value="1"/>
</dbReference>
<dbReference type="PANTHER" id="PTHR34387:SF1">
    <property type="entry name" value="PERIPLASMIC IMMUNOGENIC PROTEIN"/>
    <property type="match status" value="1"/>
</dbReference>
<keyword evidence="1" id="KW-0732">Signal</keyword>
<dbReference type="InterPro" id="IPR052022">
    <property type="entry name" value="26kDa_periplasmic_antigen"/>
</dbReference>
<protein>
    <submittedName>
        <fullName evidence="2">SIMPL domain-containing protein</fullName>
    </submittedName>
</protein>
<sequence length="243" mass="26832">MKKSFLSFLLAVACLGAPAQSPAASYPFPRTISVTGTAEQELVPDEIHVQVELKEYGRPGAPKVTLDGIRRQFLNTVRSLGIADSLVNVVSYDGYNDAEWWERKRNRKDQLQASVTYGVKLRSTAQVNELVDRLDPHATQNFQVARVSHSRITEIRRQLKIAAVKAAKEKAAYMAEASGDRIGETVSINENSDNADGPVWWRSGGMMTNTVLQGPRSEDAQEGAPGFQKIRLKFEVAAVFALK</sequence>
<dbReference type="EMBL" id="BAABGY010000006">
    <property type="protein sequence ID" value="GAA4327085.1"/>
    <property type="molecule type" value="Genomic_DNA"/>
</dbReference>
<evidence type="ECO:0000256" key="1">
    <source>
        <dbReference type="SAM" id="SignalP"/>
    </source>
</evidence>
<name>A0ABP8GMR5_9BACT</name>
<dbReference type="PANTHER" id="PTHR34387">
    <property type="entry name" value="SLR1258 PROTEIN"/>
    <property type="match status" value="1"/>
</dbReference>
<evidence type="ECO:0000313" key="3">
    <source>
        <dbReference type="Proteomes" id="UP001501725"/>
    </source>
</evidence>
<dbReference type="InterPro" id="IPR007497">
    <property type="entry name" value="SIMPL/DUF541"/>
</dbReference>